<dbReference type="AlphaFoldDB" id="A0A540MJ62"/>
<organism evidence="1 2">
    <name type="scientific">Malus baccata</name>
    <name type="common">Siberian crab apple</name>
    <name type="synonym">Pyrus baccata</name>
    <dbReference type="NCBI Taxonomy" id="106549"/>
    <lineage>
        <taxon>Eukaryota</taxon>
        <taxon>Viridiplantae</taxon>
        <taxon>Streptophyta</taxon>
        <taxon>Embryophyta</taxon>
        <taxon>Tracheophyta</taxon>
        <taxon>Spermatophyta</taxon>
        <taxon>Magnoliopsida</taxon>
        <taxon>eudicotyledons</taxon>
        <taxon>Gunneridae</taxon>
        <taxon>Pentapetalae</taxon>
        <taxon>rosids</taxon>
        <taxon>fabids</taxon>
        <taxon>Rosales</taxon>
        <taxon>Rosaceae</taxon>
        <taxon>Amygdaloideae</taxon>
        <taxon>Maleae</taxon>
        <taxon>Malus</taxon>
    </lineage>
</organism>
<proteinExistence type="predicted"/>
<accession>A0A540MJ62</accession>
<keyword evidence="2" id="KW-1185">Reference proteome</keyword>
<comment type="caution">
    <text evidence="1">The sequence shown here is derived from an EMBL/GenBank/DDBJ whole genome shotgun (WGS) entry which is preliminary data.</text>
</comment>
<reference evidence="1 2" key="1">
    <citation type="journal article" date="2019" name="G3 (Bethesda)">
        <title>Sequencing of a Wild Apple (Malus baccata) Genome Unravels the Differences Between Cultivated and Wild Apple Species Regarding Disease Resistance and Cold Tolerance.</title>
        <authorList>
            <person name="Chen X."/>
        </authorList>
    </citation>
    <scope>NUCLEOTIDE SEQUENCE [LARGE SCALE GENOMIC DNA]</scope>
    <source>
        <strain evidence="2">cv. Shandingzi</strain>
        <tissue evidence="1">Leaves</tissue>
    </source>
</reference>
<evidence type="ECO:0000313" key="2">
    <source>
        <dbReference type="Proteomes" id="UP000315295"/>
    </source>
</evidence>
<name>A0A540MJ62_MALBA</name>
<dbReference type="Proteomes" id="UP000315295">
    <property type="component" value="Unassembled WGS sequence"/>
</dbReference>
<protein>
    <submittedName>
        <fullName evidence="1">Uncharacterized protein</fullName>
    </submittedName>
</protein>
<sequence>MHIFQYVPLFSECRKCLETALQLPQKKIGNRMTVYQLLVVSPVQAAQFRAVS</sequence>
<dbReference type="EMBL" id="VIEB01000246">
    <property type="protein sequence ID" value="TQD98827.1"/>
    <property type="molecule type" value="Genomic_DNA"/>
</dbReference>
<gene>
    <name evidence="1" type="ORF">C1H46_015470</name>
</gene>
<evidence type="ECO:0000313" key="1">
    <source>
        <dbReference type="EMBL" id="TQD98827.1"/>
    </source>
</evidence>